<keyword evidence="3 6" id="KW-0812">Transmembrane</keyword>
<evidence type="ECO:0000256" key="5">
    <source>
        <dbReference type="ARBA" id="ARBA00023136"/>
    </source>
</evidence>
<reference evidence="8" key="2">
    <citation type="submission" date="2021-04" db="EMBL/GenBank/DDBJ databases">
        <authorList>
            <person name="Gilroy R."/>
        </authorList>
    </citation>
    <scope>NUCLEOTIDE SEQUENCE</scope>
    <source>
        <strain evidence="8">CHK33-7979</strain>
    </source>
</reference>
<comment type="similarity">
    <text evidence="6">Belongs to the TVP38/TMEM64 family.</text>
</comment>
<evidence type="ECO:0000256" key="6">
    <source>
        <dbReference type="RuleBase" id="RU366058"/>
    </source>
</evidence>
<dbReference type="GO" id="GO:0005886">
    <property type="term" value="C:plasma membrane"/>
    <property type="evidence" value="ECO:0007669"/>
    <property type="project" value="UniProtKB-SubCell"/>
</dbReference>
<name>A0A9D1Z5Z0_9FIRM</name>
<dbReference type="Proteomes" id="UP000886824">
    <property type="component" value="Unassembled WGS sequence"/>
</dbReference>
<feature type="transmembrane region" description="Helical" evidence="6">
    <location>
        <begin position="46"/>
        <end position="65"/>
    </location>
</feature>
<feature type="transmembrane region" description="Helical" evidence="6">
    <location>
        <begin position="134"/>
        <end position="157"/>
    </location>
</feature>
<dbReference type="Pfam" id="PF09335">
    <property type="entry name" value="VTT_dom"/>
    <property type="match status" value="1"/>
</dbReference>
<dbReference type="InterPro" id="IPR032816">
    <property type="entry name" value="VTT_dom"/>
</dbReference>
<evidence type="ECO:0000256" key="3">
    <source>
        <dbReference type="ARBA" id="ARBA00022692"/>
    </source>
</evidence>
<gene>
    <name evidence="8" type="ORF">H9826_11430</name>
</gene>
<feature type="transmembrane region" description="Helical" evidence="6">
    <location>
        <begin position="77"/>
        <end position="104"/>
    </location>
</feature>
<dbReference type="PANTHER" id="PTHR12677:SF59">
    <property type="entry name" value="GOLGI APPARATUS MEMBRANE PROTEIN TVP38-RELATED"/>
    <property type="match status" value="1"/>
</dbReference>
<dbReference type="InterPro" id="IPR015414">
    <property type="entry name" value="TMEM64"/>
</dbReference>
<protein>
    <recommendedName>
        <fullName evidence="6">TVP38/TMEM64 family membrane protein</fullName>
    </recommendedName>
</protein>
<evidence type="ECO:0000256" key="4">
    <source>
        <dbReference type="ARBA" id="ARBA00022989"/>
    </source>
</evidence>
<feature type="domain" description="VTT" evidence="7">
    <location>
        <begin position="67"/>
        <end position="180"/>
    </location>
</feature>
<comment type="subcellular location">
    <subcellularLocation>
        <location evidence="1 6">Cell membrane</location>
        <topology evidence="1 6">Multi-pass membrane protein</topology>
    </subcellularLocation>
</comment>
<comment type="caution">
    <text evidence="8">The sequence shown here is derived from an EMBL/GenBank/DDBJ whole genome shotgun (WGS) entry which is preliminary data.</text>
</comment>
<accession>A0A9D1Z5Z0</accession>
<organism evidence="8 9">
    <name type="scientific">Candidatus Intestinimonas merdavium</name>
    <dbReference type="NCBI Taxonomy" id="2838622"/>
    <lineage>
        <taxon>Bacteria</taxon>
        <taxon>Bacillati</taxon>
        <taxon>Bacillota</taxon>
        <taxon>Clostridia</taxon>
        <taxon>Eubacteriales</taxon>
        <taxon>Intestinimonas</taxon>
    </lineage>
</organism>
<evidence type="ECO:0000256" key="1">
    <source>
        <dbReference type="ARBA" id="ARBA00004651"/>
    </source>
</evidence>
<keyword evidence="4 6" id="KW-1133">Transmembrane helix</keyword>
<feature type="transmembrane region" description="Helical" evidence="6">
    <location>
        <begin position="164"/>
        <end position="183"/>
    </location>
</feature>
<evidence type="ECO:0000313" key="8">
    <source>
        <dbReference type="EMBL" id="HIY74559.1"/>
    </source>
</evidence>
<evidence type="ECO:0000256" key="2">
    <source>
        <dbReference type="ARBA" id="ARBA00022475"/>
    </source>
</evidence>
<dbReference type="PANTHER" id="PTHR12677">
    <property type="entry name" value="GOLGI APPARATUS MEMBRANE PROTEIN TVP38-RELATED"/>
    <property type="match status" value="1"/>
</dbReference>
<sequence length="227" mass="25128">MKKRTWFLTLLSTVLLLTMGGILLWRTGFFQAATSLSGLQDYLTAFSPYSHLVFFLLQLASVIIAPIPSNVTALAGALLFGALFAFLLTWAAVVLGSFVVFLLARRLGQAFVDRFVSQTLSDRYLEVIHRKRDVFLAMAFLFPFFPDDILCILAGLTEISLPRFLVLVILFRPWGLLVASAVGGSVVSIPLWGMVLLGLGGLSIFLLGMKYGDRLEEALLHRFGHKK</sequence>
<proteinExistence type="inferred from homology"/>
<dbReference type="EMBL" id="DXCX01000124">
    <property type="protein sequence ID" value="HIY74559.1"/>
    <property type="molecule type" value="Genomic_DNA"/>
</dbReference>
<dbReference type="AlphaFoldDB" id="A0A9D1Z5Z0"/>
<keyword evidence="2 6" id="KW-1003">Cell membrane</keyword>
<feature type="transmembrane region" description="Helical" evidence="6">
    <location>
        <begin position="189"/>
        <end position="209"/>
    </location>
</feature>
<evidence type="ECO:0000313" key="9">
    <source>
        <dbReference type="Proteomes" id="UP000886824"/>
    </source>
</evidence>
<keyword evidence="5 6" id="KW-0472">Membrane</keyword>
<reference evidence="8" key="1">
    <citation type="journal article" date="2021" name="PeerJ">
        <title>Extensive microbial diversity within the chicken gut microbiome revealed by metagenomics and culture.</title>
        <authorList>
            <person name="Gilroy R."/>
            <person name="Ravi A."/>
            <person name="Getino M."/>
            <person name="Pursley I."/>
            <person name="Horton D.L."/>
            <person name="Alikhan N.F."/>
            <person name="Baker D."/>
            <person name="Gharbi K."/>
            <person name="Hall N."/>
            <person name="Watson M."/>
            <person name="Adriaenssens E.M."/>
            <person name="Foster-Nyarko E."/>
            <person name="Jarju S."/>
            <person name="Secka A."/>
            <person name="Antonio M."/>
            <person name="Oren A."/>
            <person name="Chaudhuri R.R."/>
            <person name="La Ragione R."/>
            <person name="Hildebrand F."/>
            <person name="Pallen M.J."/>
        </authorList>
    </citation>
    <scope>NUCLEOTIDE SEQUENCE</scope>
    <source>
        <strain evidence="8">CHK33-7979</strain>
    </source>
</reference>
<evidence type="ECO:0000259" key="7">
    <source>
        <dbReference type="Pfam" id="PF09335"/>
    </source>
</evidence>